<keyword evidence="1" id="KW-0175">Coiled coil</keyword>
<protein>
    <recommendedName>
        <fullName evidence="4">Coiled-coil domain-containing protein 172</fullName>
    </recommendedName>
</protein>
<feature type="coiled-coil region" evidence="1">
    <location>
        <begin position="166"/>
        <end position="249"/>
    </location>
</feature>
<comment type="caution">
    <text evidence="2">The sequence shown here is derived from an EMBL/GenBank/DDBJ whole genome shotgun (WGS) entry which is preliminary data.</text>
</comment>
<dbReference type="Proteomes" id="UP001497382">
    <property type="component" value="Unassembled WGS sequence"/>
</dbReference>
<evidence type="ECO:0000313" key="2">
    <source>
        <dbReference type="EMBL" id="CAL1265770.1"/>
    </source>
</evidence>
<keyword evidence="3" id="KW-1185">Reference proteome</keyword>
<feature type="non-terminal residue" evidence="2">
    <location>
        <position position="260"/>
    </location>
</feature>
<name>A0AAV1Z2Z9_9ARAC</name>
<dbReference type="EMBL" id="CAXIEN010000019">
    <property type="protein sequence ID" value="CAL1265770.1"/>
    <property type="molecule type" value="Genomic_DNA"/>
</dbReference>
<feature type="coiled-coil region" evidence="1">
    <location>
        <begin position="42"/>
        <end position="125"/>
    </location>
</feature>
<organism evidence="2 3">
    <name type="scientific">Larinioides sclopetarius</name>
    <dbReference type="NCBI Taxonomy" id="280406"/>
    <lineage>
        <taxon>Eukaryota</taxon>
        <taxon>Metazoa</taxon>
        <taxon>Ecdysozoa</taxon>
        <taxon>Arthropoda</taxon>
        <taxon>Chelicerata</taxon>
        <taxon>Arachnida</taxon>
        <taxon>Araneae</taxon>
        <taxon>Araneomorphae</taxon>
        <taxon>Entelegynae</taxon>
        <taxon>Araneoidea</taxon>
        <taxon>Araneidae</taxon>
        <taxon>Larinioides</taxon>
    </lineage>
</organism>
<proteinExistence type="predicted"/>
<reference evidence="2 3" key="1">
    <citation type="submission" date="2024-04" db="EMBL/GenBank/DDBJ databases">
        <authorList>
            <person name="Rising A."/>
            <person name="Reimegard J."/>
            <person name="Sonavane S."/>
            <person name="Akerstrom W."/>
            <person name="Nylinder S."/>
            <person name="Hedman E."/>
            <person name="Kallberg Y."/>
        </authorList>
    </citation>
    <scope>NUCLEOTIDE SEQUENCE [LARGE SCALE GENOMIC DNA]</scope>
</reference>
<evidence type="ECO:0000313" key="3">
    <source>
        <dbReference type="Proteomes" id="UP001497382"/>
    </source>
</evidence>
<dbReference type="AlphaFoldDB" id="A0AAV1Z2Z9"/>
<evidence type="ECO:0000256" key="1">
    <source>
        <dbReference type="SAM" id="Coils"/>
    </source>
</evidence>
<gene>
    <name evidence="2" type="ORF">LARSCL_LOCUS2724</name>
</gene>
<evidence type="ECO:0008006" key="4">
    <source>
        <dbReference type="Google" id="ProtNLM"/>
    </source>
</evidence>
<sequence length="260" mass="30406">MPALLRNLLVVTSNFQQALTELKKTKIAENFENEFSEVLDVLKIAAQSRKQLLNKCQELTSEISLKGKAFLETEKRCKEGEKLNEQLKEELIKASKCIEKQGENEVQLKEKILKLENKLFNLENEQDSTIPEKEKAFELEAERERKLLNSRIFQLESDLKIKETTEMEIKSKLLETMEAMQKLEENMEALRMRLKQELARSQNIVQDRHSTEKEVREKEGRIIKLENTITSLKQKLEEMGKKINSYEVTRCFIKLNNCVG</sequence>
<accession>A0AAV1Z2Z9</accession>